<name>A0A1Z5YRP9_9PROT</name>
<dbReference type="GO" id="GO:0016989">
    <property type="term" value="F:sigma factor antagonist activity"/>
    <property type="evidence" value="ECO:0007669"/>
    <property type="project" value="TreeGrafter"/>
</dbReference>
<feature type="domain" description="FecR N-terminal" evidence="3">
    <location>
        <begin position="15"/>
        <end position="54"/>
    </location>
</feature>
<reference evidence="4 5" key="1">
    <citation type="submission" date="2014-06" db="EMBL/GenBank/DDBJ databases">
        <authorList>
            <person name="Ju J."/>
            <person name="Zhang J."/>
        </authorList>
    </citation>
    <scope>NUCLEOTIDE SEQUENCE [LARGE SCALE GENOMIC DNA]</scope>
    <source>
        <strain evidence="4 5">DsW_47</strain>
    </source>
</reference>
<dbReference type="Pfam" id="PF04773">
    <property type="entry name" value="FecR"/>
    <property type="match status" value="1"/>
</dbReference>
<evidence type="ECO:0000259" key="3">
    <source>
        <dbReference type="Pfam" id="PF16220"/>
    </source>
</evidence>
<protein>
    <recommendedName>
        <fullName evidence="6">Histidine kinase</fullName>
    </recommendedName>
</protein>
<sequence length="330" mass="36474">MTVPAKNSETLPPKEAASLWYIRLREAPADEDLKARFKTWLREDPKNEQAWASIIRVTKVMKHMSQPHMLSSLNQTVFHDKKRSEKQRKTFRWAVGGAIGLGAAASLVLITLWPDISVRWRADAYTTFAETRTLALADGSSITLAPLSAVKYDVTGRQRGVTLLQGEALFTVQHDAQRPFKVTTGDVVATDIGTIFDVALTSHGTKVAVLEGQSRVQTLDLFHQSVILSAGEWAHIQAGSLNQGREAPENIATWQQGTVLMENGTVSDLVAALKPWQPGLMIVLDQDLGRQPVSGVYNLHHPIQALELALKHHGGHVHRLARWLTVISRS</sequence>
<dbReference type="Pfam" id="PF16220">
    <property type="entry name" value="DUF4880"/>
    <property type="match status" value="1"/>
</dbReference>
<dbReference type="AlphaFoldDB" id="A0A1Z5YRP9"/>
<keyword evidence="1" id="KW-0472">Membrane</keyword>
<dbReference type="PANTHER" id="PTHR30273:SF2">
    <property type="entry name" value="PROTEIN FECR"/>
    <property type="match status" value="1"/>
</dbReference>
<proteinExistence type="predicted"/>
<dbReference type="InterPro" id="IPR012373">
    <property type="entry name" value="Ferrdict_sens_TM"/>
</dbReference>
<dbReference type="RefSeq" id="WP_240554664.1">
    <property type="nucleotide sequence ID" value="NZ_JOMQ01000070.1"/>
</dbReference>
<dbReference type="Gene3D" id="2.60.120.1440">
    <property type="match status" value="1"/>
</dbReference>
<feature type="domain" description="FecR protein" evidence="2">
    <location>
        <begin position="126"/>
        <end position="213"/>
    </location>
</feature>
<dbReference type="PANTHER" id="PTHR30273">
    <property type="entry name" value="PERIPLASMIC SIGNAL SENSOR AND SIGMA FACTOR ACTIVATOR FECR-RELATED"/>
    <property type="match status" value="1"/>
</dbReference>
<feature type="transmembrane region" description="Helical" evidence="1">
    <location>
        <begin position="91"/>
        <end position="113"/>
    </location>
</feature>
<keyword evidence="1" id="KW-1133">Transmembrane helix</keyword>
<dbReference type="InterPro" id="IPR032623">
    <property type="entry name" value="FecR_N"/>
</dbReference>
<dbReference type="PIRSF" id="PIRSF018266">
    <property type="entry name" value="FecR"/>
    <property type="match status" value="1"/>
</dbReference>
<evidence type="ECO:0000259" key="2">
    <source>
        <dbReference type="Pfam" id="PF04773"/>
    </source>
</evidence>
<dbReference type="EMBL" id="JOMQ01000070">
    <property type="protein sequence ID" value="OUI99559.1"/>
    <property type="molecule type" value="Genomic_DNA"/>
</dbReference>
<gene>
    <name evidence="4" type="ORF">HK14_14300</name>
</gene>
<comment type="caution">
    <text evidence="4">The sequence shown here is derived from an EMBL/GenBank/DDBJ whole genome shotgun (WGS) entry which is preliminary data.</text>
</comment>
<dbReference type="Proteomes" id="UP000196086">
    <property type="component" value="Unassembled WGS sequence"/>
</dbReference>
<accession>A0A1Z5YRP9</accession>
<evidence type="ECO:0000313" key="4">
    <source>
        <dbReference type="EMBL" id="OUI99559.1"/>
    </source>
</evidence>
<evidence type="ECO:0000256" key="1">
    <source>
        <dbReference type="SAM" id="Phobius"/>
    </source>
</evidence>
<dbReference type="InterPro" id="IPR006860">
    <property type="entry name" value="FecR"/>
</dbReference>
<evidence type="ECO:0000313" key="5">
    <source>
        <dbReference type="Proteomes" id="UP000196086"/>
    </source>
</evidence>
<organism evidence="4 5">
    <name type="scientific">Acetobacter cibinongensis</name>
    <dbReference type="NCBI Taxonomy" id="146475"/>
    <lineage>
        <taxon>Bacteria</taxon>
        <taxon>Pseudomonadati</taxon>
        <taxon>Pseudomonadota</taxon>
        <taxon>Alphaproteobacteria</taxon>
        <taxon>Acetobacterales</taxon>
        <taxon>Acetobacteraceae</taxon>
        <taxon>Acetobacter</taxon>
    </lineage>
</organism>
<evidence type="ECO:0008006" key="6">
    <source>
        <dbReference type="Google" id="ProtNLM"/>
    </source>
</evidence>
<keyword evidence="1" id="KW-0812">Transmembrane</keyword>